<accession>A0AAN8ZYF8</accession>
<protein>
    <submittedName>
        <fullName evidence="2">Uncharacterized protein</fullName>
    </submittedName>
</protein>
<feature type="compositionally biased region" description="Gly residues" evidence="1">
    <location>
        <begin position="22"/>
        <end position="34"/>
    </location>
</feature>
<dbReference type="Proteomes" id="UP001381693">
    <property type="component" value="Unassembled WGS sequence"/>
</dbReference>
<keyword evidence="3" id="KW-1185">Reference proteome</keyword>
<evidence type="ECO:0000313" key="2">
    <source>
        <dbReference type="EMBL" id="KAK7065470.1"/>
    </source>
</evidence>
<dbReference type="EMBL" id="JAXCGZ010020776">
    <property type="protein sequence ID" value="KAK7065470.1"/>
    <property type="molecule type" value="Genomic_DNA"/>
</dbReference>
<reference evidence="2 3" key="1">
    <citation type="submission" date="2023-11" db="EMBL/GenBank/DDBJ databases">
        <title>Halocaridina rubra genome assembly.</title>
        <authorList>
            <person name="Smith C."/>
        </authorList>
    </citation>
    <scope>NUCLEOTIDE SEQUENCE [LARGE SCALE GENOMIC DNA]</scope>
    <source>
        <strain evidence="2">EP-1</strain>
        <tissue evidence="2">Whole</tissue>
    </source>
</reference>
<name>A0AAN8ZYF8_HALRR</name>
<comment type="caution">
    <text evidence="2">The sequence shown here is derived from an EMBL/GenBank/DDBJ whole genome shotgun (WGS) entry which is preliminary data.</text>
</comment>
<gene>
    <name evidence="2" type="ORF">SK128_004490</name>
</gene>
<dbReference type="AlphaFoldDB" id="A0AAN8ZYF8"/>
<evidence type="ECO:0000256" key="1">
    <source>
        <dbReference type="SAM" id="MobiDB-lite"/>
    </source>
</evidence>
<sequence>MDGGGGSPLDLYGHMVAENQVDGGGNNGGGGGTAMGVSSTSSPPFLTDSWVQQLYEQEGPQEVAIQTYKGCSSNRFNLAVSILPPPPHHFED</sequence>
<evidence type="ECO:0000313" key="3">
    <source>
        <dbReference type="Proteomes" id="UP001381693"/>
    </source>
</evidence>
<proteinExistence type="predicted"/>
<organism evidence="2 3">
    <name type="scientific">Halocaridina rubra</name>
    <name type="common">Hawaiian red shrimp</name>
    <dbReference type="NCBI Taxonomy" id="373956"/>
    <lineage>
        <taxon>Eukaryota</taxon>
        <taxon>Metazoa</taxon>
        <taxon>Ecdysozoa</taxon>
        <taxon>Arthropoda</taxon>
        <taxon>Crustacea</taxon>
        <taxon>Multicrustacea</taxon>
        <taxon>Malacostraca</taxon>
        <taxon>Eumalacostraca</taxon>
        <taxon>Eucarida</taxon>
        <taxon>Decapoda</taxon>
        <taxon>Pleocyemata</taxon>
        <taxon>Caridea</taxon>
        <taxon>Atyoidea</taxon>
        <taxon>Atyidae</taxon>
        <taxon>Halocaridina</taxon>
    </lineage>
</organism>
<feature type="region of interest" description="Disordered" evidence="1">
    <location>
        <begin position="18"/>
        <end position="43"/>
    </location>
</feature>